<comment type="caution">
    <text evidence="2">The sequence shown here is derived from an EMBL/GenBank/DDBJ whole genome shotgun (WGS) entry which is preliminary data.</text>
</comment>
<evidence type="ECO:0000313" key="2">
    <source>
        <dbReference type="EMBL" id="KAG0458096.1"/>
    </source>
</evidence>
<name>A0A835UG32_VANPL</name>
<reference evidence="4 5" key="1">
    <citation type="journal article" date="2020" name="Nat. Food">
        <title>A phased Vanilla planifolia genome enables genetic improvement of flavour and production.</title>
        <authorList>
            <person name="Hasing T."/>
            <person name="Tang H."/>
            <person name="Brym M."/>
            <person name="Khazi F."/>
            <person name="Huang T."/>
            <person name="Chambers A.H."/>
        </authorList>
    </citation>
    <scope>NUCLEOTIDE SEQUENCE [LARGE SCALE GENOMIC DNA]</scope>
    <source>
        <tissue evidence="2">Leaf</tissue>
    </source>
</reference>
<evidence type="ECO:0000313" key="4">
    <source>
        <dbReference type="Proteomes" id="UP000636800"/>
    </source>
</evidence>
<evidence type="ECO:0000313" key="5">
    <source>
        <dbReference type="Proteomes" id="UP000639772"/>
    </source>
</evidence>
<dbReference type="EMBL" id="JADCNM010000012">
    <property type="protein sequence ID" value="KAG0459860.1"/>
    <property type="molecule type" value="Genomic_DNA"/>
</dbReference>
<protein>
    <submittedName>
        <fullName evidence="2">Uncharacterized protein</fullName>
    </submittedName>
</protein>
<sequence>MTNKQVVIPARPDRQRIAHTQIRSRPFLRNFLGLRRRRWSLSKFQHRLTGNGRDRDGEAANPGAGREEYSEPGKRERPIQTNGLQIAPSIKFVKSILKALSDHQATALLLQRDNVKVFNLRSDLVNTFDSKSLYNFIFMEFKSCNKDIEHSRRFFGSFIE</sequence>
<organism evidence="2 4">
    <name type="scientific">Vanilla planifolia</name>
    <name type="common">Vanilla</name>
    <dbReference type="NCBI Taxonomy" id="51239"/>
    <lineage>
        <taxon>Eukaryota</taxon>
        <taxon>Viridiplantae</taxon>
        <taxon>Streptophyta</taxon>
        <taxon>Embryophyta</taxon>
        <taxon>Tracheophyta</taxon>
        <taxon>Spermatophyta</taxon>
        <taxon>Magnoliopsida</taxon>
        <taxon>Liliopsida</taxon>
        <taxon>Asparagales</taxon>
        <taxon>Orchidaceae</taxon>
        <taxon>Vanilloideae</taxon>
        <taxon>Vanilleae</taxon>
        <taxon>Vanilla</taxon>
    </lineage>
</organism>
<gene>
    <name evidence="3" type="ORF">HPP92_022988</name>
    <name evidence="2" type="ORF">HPP92_023253</name>
</gene>
<evidence type="ECO:0000256" key="1">
    <source>
        <dbReference type="SAM" id="MobiDB-lite"/>
    </source>
</evidence>
<dbReference type="Proteomes" id="UP000639772">
    <property type="component" value="Chromosome 12"/>
</dbReference>
<feature type="region of interest" description="Disordered" evidence="1">
    <location>
        <begin position="50"/>
        <end position="81"/>
    </location>
</feature>
<proteinExistence type="predicted"/>
<evidence type="ECO:0000313" key="3">
    <source>
        <dbReference type="EMBL" id="KAG0459860.1"/>
    </source>
</evidence>
<accession>A0A835UG32</accession>
<dbReference type="Proteomes" id="UP000636800">
    <property type="component" value="Chromosome 12"/>
</dbReference>
<keyword evidence="4" id="KW-1185">Reference proteome</keyword>
<feature type="compositionally biased region" description="Basic and acidic residues" evidence="1">
    <location>
        <begin position="65"/>
        <end position="78"/>
    </location>
</feature>
<dbReference type="AlphaFoldDB" id="A0A835UG32"/>
<dbReference type="EMBL" id="JADCNL010000012">
    <property type="protein sequence ID" value="KAG0458096.1"/>
    <property type="molecule type" value="Genomic_DNA"/>
</dbReference>